<keyword evidence="2" id="KW-1185">Reference proteome</keyword>
<evidence type="ECO:0000313" key="1">
    <source>
        <dbReference type="EMBL" id="KAK8109466.1"/>
    </source>
</evidence>
<reference evidence="1 2" key="1">
    <citation type="submission" date="2023-01" db="EMBL/GenBank/DDBJ databases">
        <title>Analysis of 21 Apiospora genomes using comparative genomics revels a genus with tremendous synthesis potential of carbohydrate active enzymes and secondary metabolites.</title>
        <authorList>
            <person name="Sorensen T."/>
        </authorList>
    </citation>
    <scope>NUCLEOTIDE SEQUENCE [LARGE SCALE GENOMIC DNA]</scope>
    <source>
        <strain evidence="1 2">CBS 117206</strain>
    </source>
</reference>
<sequence length="119" mass="13511">MSRFHFGAFADDLVRCTNLETVTITDWPGPYWWWKWDADASSRNKAVIGALDNAISRLQDIPSVKKVILEYDIEGTDMIESSIFSEIVHTGWIITVVDPKMLAFTASLKDKAQTCLTRE</sequence>
<evidence type="ECO:0000313" key="2">
    <source>
        <dbReference type="Proteomes" id="UP001392437"/>
    </source>
</evidence>
<organism evidence="1 2">
    <name type="scientific">Apiospora kogelbergensis</name>
    <dbReference type="NCBI Taxonomy" id="1337665"/>
    <lineage>
        <taxon>Eukaryota</taxon>
        <taxon>Fungi</taxon>
        <taxon>Dikarya</taxon>
        <taxon>Ascomycota</taxon>
        <taxon>Pezizomycotina</taxon>
        <taxon>Sordariomycetes</taxon>
        <taxon>Xylariomycetidae</taxon>
        <taxon>Amphisphaeriales</taxon>
        <taxon>Apiosporaceae</taxon>
        <taxon>Apiospora</taxon>
    </lineage>
</organism>
<comment type="caution">
    <text evidence="1">The sequence shown here is derived from an EMBL/GenBank/DDBJ whole genome shotgun (WGS) entry which is preliminary data.</text>
</comment>
<dbReference type="Proteomes" id="UP001392437">
    <property type="component" value="Unassembled WGS sequence"/>
</dbReference>
<dbReference type="EMBL" id="JAQQWP010000007">
    <property type="protein sequence ID" value="KAK8109466.1"/>
    <property type="molecule type" value="Genomic_DNA"/>
</dbReference>
<name>A0AAW0QU47_9PEZI</name>
<protein>
    <submittedName>
        <fullName evidence="1">Uncharacterized protein</fullName>
    </submittedName>
</protein>
<gene>
    <name evidence="1" type="ORF">PG999_007603</name>
</gene>
<dbReference type="AlphaFoldDB" id="A0AAW0QU47"/>
<proteinExistence type="predicted"/>
<accession>A0AAW0QU47</accession>